<dbReference type="AlphaFoldDB" id="A0A7S2YMF5"/>
<accession>A0A7S2YMF5</accession>
<protein>
    <submittedName>
        <fullName evidence="1">Uncharacterized protein</fullName>
    </submittedName>
</protein>
<sequence>MFLAKKTRGRTLLPKDFVMGCAPRYLPNPERAPLVPTYAYICDYVLRRQWTQLTPIPLKYLTSQGSGGSSSNRNNAGQLVFTNQSHIFWFLSETKADLYPAAPTC</sequence>
<organism evidence="1">
    <name type="scientific">Entomoneis paludosa</name>
    <dbReference type="NCBI Taxonomy" id="265537"/>
    <lineage>
        <taxon>Eukaryota</taxon>
        <taxon>Sar</taxon>
        <taxon>Stramenopiles</taxon>
        <taxon>Ochrophyta</taxon>
        <taxon>Bacillariophyta</taxon>
        <taxon>Bacillariophyceae</taxon>
        <taxon>Bacillariophycidae</taxon>
        <taxon>Entomoneidaceae</taxon>
        <taxon>Entomoneis</taxon>
    </lineage>
</organism>
<evidence type="ECO:0000313" key="1">
    <source>
        <dbReference type="EMBL" id="CAD9984363.1"/>
    </source>
</evidence>
<name>A0A7S2YMF5_9STRA</name>
<proteinExistence type="predicted"/>
<reference evidence="1" key="1">
    <citation type="submission" date="2021-01" db="EMBL/GenBank/DDBJ databases">
        <authorList>
            <person name="Corre E."/>
            <person name="Pelletier E."/>
            <person name="Niang G."/>
            <person name="Scheremetjew M."/>
            <person name="Finn R."/>
            <person name="Kale V."/>
            <person name="Holt S."/>
            <person name="Cochrane G."/>
            <person name="Meng A."/>
            <person name="Brown T."/>
            <person name="Cohen L."/>
        </authorList>
    </citation>
    <scope>NUCLEOTIDE SEQUENCE</scope>
    <source>
        <strain evidence="1">CCMP125</strain>
    </source>
</reference>
<gene>
    <name evidence="1" type="ORF">APAL1065_LOCUS21618</name>
</gene>
<dbReference type="EMBL" id="HBHT01032165">
    <property type="protein sequence ID" value="CAD9984363.1"/>
    <property type="molecule type" value="Transcribed_RNA"/>
</dbReference>